<dbReference type="KEGG" id="atz:M5E07_06040"/>
<dbReference type="GO" id="GO:0031640">
    <property type="term" value="P:killing of cells of another organism"/>
    <property type="evidence" value="ECO:0007669"/>
    <property type="project" value="UniProtKB-KW"/>
</dbReference>
<dbReference type="GO" id="GO:0042742">
    <property type="term" value="P:defense response to bacterium"/>
    <property type="evidence" value="ECO:0007669"/>
    <property type="project" value="UniProtKB-KW"/>
</dbReference>
<dbReference type="CDD" id="cd16901">
    <property type="entry name" value="lyz_P1"/>
    <property type="match status" value="1"/>
</dbReference>
<evidence type="ECO:0000256" key="3">
    <source>
        <dbReference type="RuleBase" id="RU003788"/>
    </source>
</evidence>
<comment type="catalytic activity">
    <reaction evidence="3">
        <text>Hydrolysis of (1-&gt;4)-beta-linkages between N-acetylmuramic acid and N-acetyl-D-glucosamine residues in a peptidoglycan and between N-acetyl-D-glucosamine residues in chitodextrins.</text>
        <dbReference type="EC" id="3.2.1.17"/>
    </reaction>
</comment>
<dbReference type="InterPro" id="IPR023346">
    <property type="entry name" value="Lysozyme-like_dom_sf"/>
</dbReference>
<sequence>MQNKTKISVAILAASAAFFTSLEIHEGYSAKPYKDTGGVVTQGIGSTVKPNGQSIKMTDPPITRKTAIDWAKTHVAKDEVVFRKSMPGVKLSLVEYDVYLDFTYNFGQANWNQSSMLRNLKAGQYVAACKSLLKWKYVAKKDCSIRKNGCYGVWVRQQERYQKCMEVQ</sequence>
<dbReference type="InterPro" id="IPR002196">
    <property type="entry name" value="Glyco_hydro_24"/>
</dbReference>
<dbReference type="Gene3D" id="1.10.530.40">
    <property type="match status" value="1"/>
</dbReference>
<gene>
    <name evidence="4" type="ORF">M5E07_06040</name>
</gene>
<dbReference type="EMBL" id="CP098732">
    <property type="protein sequence ID" value="USE84358.1"/>
    <property type="molecule type" value="Genomic_DNA"/>
</dbReference>
<keyword evidence="3" id="KW-0326">Glycosidase</keyword>
<dbReference type="PANTHER" id="PTHR38107:SF3">
    <property type="entry name" value="LYSOZYME RRRD-RELATED"/>
    <property type="match status" value="1"/>
</dbReference>
<dbReference type="InterPro" id="IPR051018">
    <property type="entry name" value="Bacteriophage_GH24"/>
</dbReference>
<dbReference type="Pfam" id="PF00959">
    <property type="entry name" value="Phage_lysozyme"/>
    <property type="match status" value="1"/>
</dbReference>
<dbReference type="InterPro" id="IPR023347">
    <property type="entry name" value="Lysozyme_dom_sf"/>
</dbReference>
<dbReference type="GO" id="GO:0003796">
    <property type="term" value="F:lysozyme activity"/>
    <property type="evidence" value="ECO:0007669"/>
    <property type="project" value="UniProtKB-EC"/>
</dbReference>
<evidence type="ECO:0000313" key="5">
    <source>
        <dbReference type="Proteomes" id="UP001056716"/>
    </source>
</evidence>
<dbReference type="EC" id="3.2.1.17" evidence="3"/>
<dbReference type="GO" id="GO:0009253">
    <property type="term" value="P:peptidoglycan catabolic process"/>
    <property type="evidence" value="ECO:0007669"/>
    <property type="project" value="InterPro"/>
</dbReference>
<evidence type="ECO:0000313" key="4">
    <source>
        <dbReference type="EMBL" id="USE84358.1"/>
    </source>
</evidence>
<proteinExistence type="inferred from homology"/>
<dbReference type="Proteomes" id="UP001056716">
    <property type="component" value="Chromosome"/>
</dbReference>
<dbReference type="RefSeq" id="WP_252223012.1">
    <property type="nucleotide sequence ID" value="NZ_CP098732.1"/>
</dbReference>
<keyword evidence="2 3" id="KW-0081">Bacteriolytic enzyme</keyword>
<evidence type="ECO:0000256" key="1">
    <source>
        <dbReference type="ARBA" id="ARBA00022529"/>
    </source>
</evidence>
<dbReference type="SUPFAM" id="SSF53955">
    <property type="entry name" value="Lysozyme-like"/>
    <property type="match status" value="1"/>
</dbReference>
<dbReference type="GO" id="GO:0016998">
    <property type="term" value="P:cell wall macromolecule catabolic process"/>
    <property type="evidence" value="ECO:0007669"/>
    <property type="project" value="InterPro"/>
</dbReference>
<dbReference type="PANTHER" id="PTHR38107">
    <property type="match status" value="1"/>
</dbReference>
<keyword evidence="5" id="KW-1185">Reference proteome</keyword>
<accession>A0AAE9LTE5</accession>
<comment type="similarity">
    <text evidence="3">Belongs to the glycosyl hydrolase 24 family.</text>
</comment>
<keyword evidence="1 3" id="KW-0929">Antimicrobial</keyword>
<dbReference type="AlphaFoldDB" id="A0AAE9LTE5"/>
<protein>
    <recommendedName>
        <fullName evidence="3">Lysozyme</fullName>
        <ecNumber evidence="3">3.2.1.17</ecNumber>
    </recommendedName>
</protein>
<name>A0AAE9LTE5_9GAMM</name>
<organism evidence="4 5">
    <name type="scientific">Acinetobacter tibetensis</name>
    <dbReference type="NCBI Taxonomy" id="2943497"/>
    <lineage>
        <taxon>Bacteria</taxon>
        <taxon>Pseudomonadati</taxon>
        <taxon>Pseudomonadota</taxon>
        <taxon>Gammaproteobacteria</taxon>
        <taxon>Moraxellales</taxon>
        <taxon>Moraxellaceae</taxon>
        <taxon>Acinetobacter</taxon>
    </lineage>
</organism>
<reference evidence="4" key="1">
    <citation type="submission" date="2022-06" db="EMBL/GenBank/DDBJ databases">
        <title>Isolation, identification and characterization of iprodione-degrading strains in Lhasa, Tibet.</title>
        <authorList>
            <person name="Pan H."/>
        </authorList>
    </citation>
    <scope>NUCLEOTIDE SEQUENCE</scope>
    <source>
        <strain evidence="4">Y-23</strain>
    </source>
</reference>
<evidence type="ECO:0000256" key="2">
    <source>
        <dbReference type="ARBA" id="ARBA00022638"/>
    </source>
</evidence>
<keyword evidence="3" id="KW-0378">Hydrolase</keyword>